<dbReference type="Gene3D" id="3.30.450.20">
    <property type="entry name" value="PAS domain"/>
    <property type="match status" value="4"/>
</dbReference>
<feature type="domain" description="PAC" evidence="8">
    <location>
        <begin position="77"/>
        <end position="129"/>
    </location>
</feature>
<dbReference type="SMART" id="SM00382">
    <property type="entry name" value="AAA"/>
    <property type="match status" value="1"/>
</dbReference>
<keyword evidence="3" id="KW-0805">Transcription regulation</keyword>
<dbReference type="InterPro" id="IPR002078">
    <property type="entry name" value="Sigma_54_int"/>
</dbReference>
<dbReference type="Pfam" id="PF25601">
    <property type="entry name" value="AAA_lid_14"/>
    <property type="match status" value="1"/>
</dbReference>
<dbReference type="PROSITE" id="PS50113">
    <property type="entry name" value="PAC"/>
    <property type="match status" value="3"/>
</dbReference>
<dbReference type="InterPro" id="IPR002197">
    <property type="entry name" value="HTH_Fis"/>
</dbReference>
<dbReference type="CDD" id="cd00130">
    <property type="entry name" value="PAS"/>
    <property type="match status" value="4"/>
</dbReference>
<dbReference type="InterPro" id="IPR001610">
    <property type="entry name" value="PAC"/>
</dbReference>
<dbReference type="PROSITE" id="PS50112">
    <property type="entry name" value="PAS"/>
    <property type="match status" value="4"/>
</dbReference>
<evidence type="ECO:0000256" key="2">
    <source>
        <dbReference type="ARBA" id="ARBA00022840"/>
    </source>
</evidence>
<dbReference type="PANTHER" id="PTHR32071">
    <property type="entry name" value="TRANSCRIPTIONAL REGULATORY PROTEIN"/>
    <property type="match status" value="1"/>
</dbReference>
<evidence type="ECO:0000256" key="3">
    <source>
        <dbReference type="ARBA" id="ARBA00023015"/>
    </source>
</evidence>
<evidence type="ECO:0000256" key="4">
    <source>
        <dbReference type="ARBA" id="ARBA00023125"/>
    </source>
</evidence>
<dbReference type="Pfam" id="PF00158">
    <property type="entry name" value="Sigma54_activat"/>
    <property type="match status" value="1"/>
</dbReference>
<dbReference type="InterPro" id="IPR009057">
    <property type="entry name" value="Homeodomain-like_sf"/>
</dbReference>
<dbReference type="EMBL" id="AP024488">
    <property type="protein sequence ID" value="BCS95371.1"/>
    <property type="molecule type" value="Genomic_DNA"/>
</dbReference>
<dbReference type="Pfam" id="PF13188">
    <property type="entry name" value="PAS_8"/>
    <property type="match status" value="1"/>
</dbReference>
<dbReference type="PANTHER" id="PTHR32071:SF57">
    <property type="entry name" value="C4-DICARBOXYLATE TRANSPORT TRANSCRIPTIONAL REGULATORY PROTEIN DCTD"/>
    <property type="match status" value="1"/>
</dbReference>
<evidence type="ECO:0000256" key="1">
    <source>
        <dbReference type="ARBA" id="ARBA00022741"/>
    </source>
</evidence>
<evidence type="ECO:0000259" key="7">
    <source>
        <dbReference type="PROSITE" id="PS50112"/>
    </source>
</evidence>
<dbReference type="InterPro" id="IPR000014">
    <property type="entry name" value="PAS"/>
</dbReference>
<dbReference type="Pfam" id="PF08447">
    <property type="entry name" value="PAS_3"/>
    <property type="match status" value="2"/>
</dbReference>
<evidence type="ECO:0008006" key="11">
    <source>
        <dbReference type="Google" id="ProtNLM"/>
    </source>
</evidence>
<feature type="domain" description="PAS" evidence="7">
    <location>
        <begin position="3"/>
        <end position="73"/>
    </location>
</feature>
<dbReference type="InterPro" id="IPR025943">
    <property type="entry name" value="Sigma_54_int_dom_ATP-bd_2"/>
</dbReference>
<dbReference type="PROSITE" id="PS00676">
    <property type="entry name" value="SIGMA54_INTERACT_2"/>
    <property type="match status" value="1"/>
</dbReference>
<accession>A0ABM7PE79</accession>
<dbReference type="NCBIfam" id="TIGR00229">
    <property type="entry name" value="sensory_box"/>
    <property type="match status" value="4"/>
</dbReference>
<keyword evidence="10" id="KW-1185">Reference proteome</keyword>
<name>A0ABM7PE79_9BACT</name>
<gene>
    <name evidence="9" type="ORF">DSLASN_10030</name>
</gene>
<dbReference type="Gene3D" id="1.10.8.60">
    <property type="match status" value="1"/>
</dbReference>
<dbReference type="SMART" id="SM00086">
    <property type="entry name" value="PAC"/>
    <property type="match status" value="3"/>
</dbReference>
<feature type="domain" description="PAS" evidence="7">
    <location>
        <begin position="385"/>
        <end position="456"/>
    </location>
</feature>
<evidence type="ECO:0000259" key="6">
    <source>
        <dbReference type="PROSITE" id="PS50045"/>
    </source>
</evidence>
<dbReference type="PRINTS" id="PR01590">
    <property type="entry name" value="HTHFIS"/>
</dbReference>
<reference evidence="9 10" key="1">
    <citation type="submission" date="2021-02" db="EMBL/GenBank/DDBJ databases">
        <title>Complete genome of Desulfoluna sp. strain ASN36.</title>
        <authorList>
            <person name="Takahashi A."/>
            <person name="Kojima H."/>
            <person name="Fukui M."/>
        </authorList>
    </citation>
    <scope>NUCLEOTIDE SEQUENCE [LARGE SCALE GENOMIC DNA]</scope>
    <source>
        <strain evidence="9 10">ASN36</strain>
    </source>
</reference>
<dbReference type="SUPFAM" id="SSF52540">
    <property type="entry name" value="P-loop containing nucleoside triphosphate hydrolases"/>
    <property type="match status" value="1"/>
</dbReference>
<dbReference type="Pfam" id="PF13426">
    <property type="entry name" value="PAS_9"/>
    <property type="match status" value="1"/>
</dbReference>
<dbReference type="Gene3D" id="1.10.10.60">
    <property type="entry name" value="Homeodomain-like"/>
    <property type="match status" value="1"/>
</dbReference>
<dbReference type="InterPro" id="IPR027417">
    <property type="entry name" value="P-loop_NTPase"/>
</dbReference>
<dbReference type="InterPro" id="IPR025944">
    <property type="entry name" value="Sigma_54_int_dom_CS"/>
</dbReference>
<feature type="domain" description="Sigma-54 factor interaction" evidence="6">
    <location>
        <begin position="536"/>
        <end position="763"/>
    </location>
</feature>
<feature type="domain" description="PAC" evidence="8">
    <location>
        <begin position="455"/>
        <end position="511"/>
    </location>
</feature>
<dbReference type="InterPro" id="IPR035965">
    <property type="entry name" value="PAS-like_dom_sf"/>
</dbReference>
<protein>
    <recommendedName>
        <fullName evidence="11">PAS domain S-box protein</fullName>
    </recommendedName>
</protein>
<evidence type="ECO:0000259" key="8">
    <source>
        <dbReference type="PROSITE" id="PS50113"/>
    </source>
</evidence>
<dbReference type="SUPFAM" id="SSF46689">
    <property type="entry name" value="Homeodomain-like"/>
    <property type="match status" value="1"/>
</dbReference>
<organism evidence="9 10">
    <name type="scientific">Desulfoluna limicola</name>
    <dbReference type="NCBI Taxonomy" id="2810562"/>
    <lineage>
        <taxon>Bacteria</taxon>
        <taxon>Pseudomonadati</taxon>
        <taxon>Thermodesulfobacteriota</taxon>
        <taxon>Desulfobacteria</taxon>
        <taxon>Desulfobacterales</taxon>
        <taxon>Desulfolunaceae</taxon>
        <taxon>Desulfoluna</taxon>
    </lineage>
</organism>
<dbReference type="PROSITE" id="PS00688">
    <property type="entry name" value="SIGMA54_INTERACT_3"/>
    <property type="match status" value="1"/>
</dbReference>
<proteinExistence type="predicted"/>
<dbReference type="Pfam" id="PF02954">
    <property type="entry name" value="HTH_8"/>
    <property type="match status" value="1"/>
</dbReference>
<keyword evidence="5" id="KW-0804">Transcription</keyword>
<dbReference type="InterPro" id="IPR058031">
    <property type="entry name" value="AAA_lid_NorR"/>
</dbReference>
<dbReference type="RefSeq" id="WP_236891625.1">
    <property type="nucleotide sequence ID" value="NZ_AP024488.1"/>
</dbReference>
<keyword evidence="4" id="KW-0238">DNA-binding</keyword>
<evidence type="ECO:0000313" key="10">
    <source>
        <dbReference type="Proteomes" id="UP001320148"/>
    </source>
</evidence>
<evidence type="ECO:0000256" key="5">
    <source>
        <dbReference type="ARBA" id="ARBA00023163"/>
    </source>
</evidence>
<dbReference type="SMART" id="SM00091">
    <property type="entry name" value="PAS"/>
    <property type="match status" value="4"/>
</dbReference>
<keyword evidence="1" id="KW-0547">Nucleotide-binding</keyword>
<feature type="domain" description="PAS" evidence="7">
    <location>
        <begin position="130"/>
        <end position="190"/>
    </location>
</feature>
<dbReference type="SUPFAM" id="SSF55785">
    <property type="entry name" value="PYP-like sensor domain (PAS domain)"/>
    <property type="match status" value="4"/>
</dbReference>
<evidence type="ECO:0000313" key="9">
    <source>
        <dbReference type="EMBL" id="BCS95371.1"/>
    </source>
</evidence>
<dbReference type="InterPro" id="IPR003593">
    <property type="entry name" value="AAA+_ATPase"/>
</dbReference>
<feature type="domain" description="PAC" evidence="8">
    <location>
        <begin position="332"/>
        <end position="384"/>
    </location>
</feature>
<dbReference type="CDD" id="cd00009">
    <property type="entry name" value="AAA"/>
    <property type="match status" value="1"/>
</dbReference>
<dbReference type="PROSITE" id="PS50045">
    <property type="entry name" value="SIGMA54_INTERACT_4"/>
    <property type="match status" value="1"/>
</dbReference>
<dbReference type="InterPro" id="IPR013655">
    <property type="entry name" value="PAS_fold_3"/>
</dbReference>
<dbReference type="Gene3D" id="3.40.50.300">
    <property type="entry name" value="P-loop containing nucleotide triphosphate hydrolases"/>
    <property type="match status" value="1"/>
</dbReference>
<dbReference type="InterPro" id="IPR000700">
    <property type="entry name" value="PAS-assoc_C"/>
</dbReference>
<dbReference type="Proteomes" id="UP001320148">
    <property type="component" value="Chromosome"/>
</dbReference>
<sequence>MKESTLFKSVFNATPTIIGILSLDGTLVDYNDSLKRVSGYSDEELRNMPIKNIIHPDDYEVIRKNYTSLIQGEFESFRATRRFLCKHGDVFWADVSSAPICNDRGQVTAVTCTAFDMTRRKNMEVALRDRNENLRTLFDKKGDAVVVLDEAMKIIRVNQIFEEVSGYSRADVEKICHISAFIHDDDVAKLVRYHNERRTHPEAVPEEYTCRLIYSTGMVREHTIRVTMIPGTGRSVVSIKDCMTTESFRPAAKKKDDTFRLIAENSTDVVFITNLDLAVTYVSPSVERSTGYTQEEFKILKLQEFFSPESYYKAKKMLKAGILGNYETHSPFTTEYQCTLKDGSTRWIETIVTLILSEYGHPVGITGASRDITERKRTEEALLRSETKYRMLTEEIKDVVFVLTPDFHIDYISPVVSEFSGYEPGEMIGKHISAFLRHHDELDTALELLEQSFFEDVQATVYNFLFCAKDRPDFYVEVTCNPIYEGGRVILLQCVARDITQRKQAEEALKKREQQLSVENIYLKKSIQKSERFGSIIGKSEAMQKVYELIIQAASSPANVVVSGESGTGKELAARAIHDMSPRAENPFVPVNCGAIPDTVIESEFFGYRKGAFTGAAYDKAGFLDLADGGTLFLDEVGEIGLGMQVKLLRALEGGGYTPIGSNQVKHASFSIVAATNRDLTELVRQRKMREDFFFRIHVIPIKLPPLRERSEDIPLLIDHFLMKFGKDKPLPRIPAKIRNSFLGYHWPGNVRELQNVLNRFLALNKLDFSELPGACGQSGAGRGTPESWGAEASASLAVRVEVFEKEIILNQLRRHHWNKSRVAQALNIDRKTLASKIKKFHLAPESEE</sequence>
<feature type="domain" description="PAS" evidence="7">
    <location>
        <begin position="255"/>
        <end position="325"/>
    </location>
</feature>
<keyword evidence="2" id="KW-0067">ATP-binding</keyword>